<evidence type="ECO:0000313" key="2">
    <source>
        <dbReference type="Proteomes" id="UP000886998"/>
    </source>
</evidence>
<keyword evidence="2" id="KW-1185">Reference proteome</keyword>
<reference evidence="1" key="1">
    <citation type="submission" date="2020-08" db="EMBL/GenBank/DDBJ databases">
        <title>Multicomponent nature underlies the extraordinary mechanical properties of spider dragline silk.</title>
        <authorList>
            <person name="Kono N."/>
            <person name="Nakamura H."/>
            <person name="Mori M."/>
            <person name="Yoshida Y."/>
            <person name="Ohtoshi R."/>
            <person name="Malay A.D."/>
            <person name="Moran D.A.P."/>
            <person name="Tomita M."/>
            <person name="Numata K."/>
            <person name="Arakawa K."/>
        </authorList>
    </citation>
    <scope>NUCLEOTIDE SEQUENCE</scope>
</reference>
<organism evidence="1 2">
    <name type="scientific">Trichonephila inaurata madagascariensis</name>
    <dbReference type="NCBI Taxonomy" id="2747483"/>
    <lineage>
        <taxon>Eukaryota</taxon>
        <taxon>Metazoa</taxon>
        <taxon>Ecdysozoa</taxon>
        <taxon>Arthropoda</taxon>
        <taxon>Chelicerata</taxon>
        <taxon>Arachnida</taxon>
        <taxon>Araneae</taxon>
        <taxon>Araneomorphae</taxon>
        <taxon>Entelegynae</taxon>
        <taxon>Araneoidea</taxon>
        <taxon>Nephilidae</taxon>
        <taxon>Trichonephila</taxon>
        <taxon>Trichonephila inaurata</taxon>
    </lineage>
</organism>
<dbReference type="AlphaFoldDB" id="A0A8X6XXR0"/>
<proteinExistence type="predicted"/>
<gene>
    <name evidence="1" type="ORF">TNIN_154091</name>
</gene>
<sequence length="95" mass="11133">MGWTLTPTRLKKGFGQIKTSQTISIHFTTLDTQWTFLMLHYDFRSQWISALNHPTVRLWPLNASDVTSLVSKSTRHSSFVNRFYSSHVSSRDTWR</sequence>
<comment type="caution">
    <text evidence="1">The sequence shown here is derived from an EMBL/GenBank/DDBJ whole genome shotgun (WGS) entry which is preliminary data.</text>
</comment>
<dbReference type="Proteomes" id="UP000886998">
    <property type="component" value="Unassembled WGS sequence"/>
</dbReference>
<evidence type="ECO:0000313" key="1">
    <source>
        <dbReference type="EMBL" id="GFY60988.1"/>
    </source>
</evidence>
<dbReference type="EMBL" id="BMAV01013362">
    <property type="protein sequence ID" value="GFY60988.1"/>
    <property type="molecule type" value="Genomic_DNA"/>
</dbReference>
<accession>A0A8X6XXR0</accession>
<protein>
    <submittedName>
        <fullName evidence="1">Uncharacterized protein</fullName>
    </submittedName>
</protein>
<name>A0A8X6XXR0_9ARAC</name>